<proteinExistence type="predicted"/>
<protein>
    <submittedName>
        <fullName evidence="1">Uncharacterized protein</fullName>
    </submittedName>
</protein>
<sequence>MTANHGTRARYVRGKCRCDACRAANTAYQRDRARKYWGVRRALTRGDDLDFLRRQLKARDAVLAASDLPRGEVRGRRDEIARFLELIDDADAYREQLLRVAS</sequence>
<evidence type="ECO:0000313" key="2">
    <source>
        <dbReference type="Proteomes" id="UP001597280"/>
    </source>
</evidence>
<dbReference type="RefSeq" id="WP_343905853.1">
    <property type="nucleotide sequence ID" value="NZ_BAAAIS010000003.1"/>
</dbReference>
<keyword evidence="2" id="KW-1185">Reference proteome</keyword>
<accession>A0ABW4PZY1</accession>
<dbReference type="EMBL" id="JBHUFL010000003">
    <property type="protein sequence ID" value="MFD1836397.1"/>
    <property type="molecule type" value="Genomic_DNA"/>
</dbReference>
<evidence type="ECO:0000313" key="1">
    <source>
        <dbReference type="EMBL" id="MFD1836397.1"/>
    </source>
</evidence>
<gene>
    <name evidence="1" type="ORF">ACFSDA_15135</name>
</gene>
<organism evidence="1 2">
    <name type="scientific">Brachybacterium rhamnosum</name>
    <dbReference type="NCBI Taxonomy" id="173361"/>
    <lineage>
        <taxon>Bacteria</taxon>
        <taxon>Bacillati</taxon>
        <taxon>Actinomycetota</taxon>
        <taxon>Actinomycetes</taxon>
        <taxon>Micrococcales</taxon>
        <taxon>Dermabacteraceae</taxon>
        <taxon>Brachybacterium</taxon>
    </lineage>
</organism>
<dbReference type="Proteomes" id="UP001597280">
    <property type="component" value="Unassembled WGS sequence"/>
</dbReference>
<name>A0ABW4PZY1_9MICO</name>
<reference evidence="2" key="1">
    <citation type="journal article" date="2019" name="Int. J. Syst. Evol. Microbiol.">
        <title>The Global Catalogue of Microorganisms (GCM) 10K type strain sequencing project: providing services to taxonomists for standard genome sequencing and annotation.</title>
        <authorList>
            <consortium name="The Broad Institute Genomics Platform"/>
            <consortium name="The Broad Institute Genome Sequencing Center for Infectious Disease"/>
            <person name="Wu L."/>
            <person name="Ma J."/>
        </authorList>
    </citation>
    <scope>NUCLEOTIDE SEQUENCE [LARGE SCALE GENOMIC DNA]</scope>
    <source>
        <strain evidence="2">JCM 11650</strain>
    </source>
</reference>
<comment type="caution">
    <text evidence="1">The sequence shown here is derived from an EMBL/GenBank/DDBJ whole genome shotgun (WGS) entry which is preliminary data.</text>
</comment>